<dbReference type="PANTHER" id="PTHR36838:SF4">
    <property type="entry name" value="AUXIN EFFLUX CARRIER FAMILY PROTEIN"/>
    <property type="match status" value="1"/>
</dbReference>
<reference evidence="9 10" key="1">
    <citation type="submission" date="2012-01" db="EMBL/GenBank/DDBJ databases">
        <title>Complete sequence of chromosome of Clostridium pasteurianum BC1.</title>
        <authorList>
            <consortium name="US DOE Joint Genome Institute"/>
            <person name="Lucas S."/>
            <person name="Han J."/>
            <person name="Lapidus A."/>
            <person name="Cheng J.-F."/>
            <person name="Goodwin L."/>
            <person name="Pitluck S."/>
            <person name="Peters L."/>
            <person name="Mikhailova N."/>
            <person name="Teshima H."/>
            <person name="Detter J.C."/>
            <person name="Han C."/>
            <person name="Tapia R."/>
            <person name="Land M."/>
            <person name="Hauser L."/>
            <person name="Kyrpides N."/>
            <person name="Ivanova N."/>
            <person name="Pagani I."/>
            <person name="Dunn J."/>
            <person name="Taghavi S."/>
            <person name="Francis A."/>
            <person name="van der Lelie D."/>
            <person name="Woyke T."/>
        </authorList>
    </citation>
    <scope>NUCLEOTIDE SEQUENCE [LARGE SCALE GENOMIC DNA]</scope>
    <source>
        <strain evidence="9 10">BC1</strain>
    </source>
</reference>
<keyword evidence="5 8" id="KW-0812">Transmembrane</keyword>
<accession>R4K376</accession>
<comment type="similarity">
    <text evidence="2">Belongs to the auxin efflux carrier (TC 2.A.69) family.</text>
</comment>
<evidence type="ECO:0000313" key="10">
    <source>
        <dbReference type="Proteomes" id="UP000013523"/>
    </source>
</evidence>
<dbReference type="Gene3D" id="1.20.1530.20">
    <property type="match status" value="1"/>
</dbReference>
<keyword evidence="10" id="KW-1185">Reference proteome</keyword>
<evidence type="ECO:0000256" key="3">
    <source>
        <dbReference type="ARBA" id="ARBA00022448"/>
    </source>
</evidence>
<feature type="transmembrane region" description="Helical" evidence="8">
    <location>
        <begin position="233"/>
        <end position="255"/>
    </location>
</feature>
<dbReference type="GO" id="GO:0005886">
    <property type="term" value="C:plasma membrane"/>
    <property type="evidence" value="ECO:0007669"/>
    <property type="project" value="UniProtKB-SubCell"/>
</dbReference>
<dbReference type="eggNOG" id="COG0679">
    <property type="taxonomic scope" value="Bacteria"/>
</dbReference>
<dbReference type="KEGG" id="cpas:Clopa_2140"/>
<keyword evidence="4" id="KW-1003">Cell membrane</keyword>
<feature type="transmembrane region" description="Helical" evidence="8">
    <location>
        <begin position="128"/>
        <end position="151"/>
    </location>
</feature>
<gene>
    <name evidence="9" type="ORF">Clopa_2140</name>
</gene>
<evidence type="ECO:0000256" key="6">
    <source>
        <dbReference type="ARBA" id="ARBA00022989"/>
    </source>
</evidence>
<feature type="transmembrane region" description="Helical" evidence="8">
    <location>
        <begin position="68"/>
        <end position="91"/>
    </location>
</feature>
<evidence type="ECO:0000256" key="1">
    <source>
        <dbReference type="ARBA" id="ARBA00004651"/>
    </source>
</evidence>
<dbReference type="AlphaFoldDB" id="R4K376"/>
<proteinExistence type="inferred from homology"/>
<dbReference type="InterPro" id="IPR004776">
    <property type="entry name" value="Mem_transp_PIN-like"/>
</dbReference>
<evidence type="ECO:0000256" key="7">
    <source>
        <dbReference type="ARBA" id="ARBA00023136"/>
    </source>
</evidence>
<dbReference type="STRING" id="86416.Clopa_2140"/>
<keyword evidence="7 8" id="KW-0472">Membrane</keyword>
<dbReference type="Pfam" id="PF03547">
    <property type="entry name" value="Mem_trans"/>
    <property type="match status" value="1"/>
</dbReference>
<evidence type="ECO:0000313" key="9">
    <source>
        <dbReference type="EMBL" id="AGK97018.1"/>
    </source>
</evidence>
<dbReference type="HOGENOM" id="CLU_056175_3_0_9"/>
<evidence type="ECO:0000256" key="2">
    <source>
        <dbReference type="ARBA" id="ARBA00010145"/>
    </source>
</evidence>
<dbReference type="Proteomes" id="UP000013523">
    <property type="component" value="Chromosome"/>
</dbReference>
<evidence type="ECO:0000256" key="8">
    <source>
        <dbReference type="SAM" id="Phobius"/>
    </source>
</evidence>
<organism evidence="9 10">
    <name type="scientific">Clostridium pasteurianum BC1</name>
    <dbReference type="NCBI Taxonomy" id="86416"/>
    <lineage>
        <taxon>Bacteria</taxon>
        <taxon>Bacillati</taxon>
        <taxon>Bacillota</taxon>
        <taxon>Clostridia</taxon>
        <taxon>Eubacteriales</taxon>
        <taxon>Clostridiaceae</taxon>
        <taxon>Clostridium</taxon>
    </lineage>
</organism>
<keyword evidence="6 8" id="KW-1133">Transmembrane helix</keyword>
<feature type="transmembrane region" description="Helical" evidence="8">
    <location>
        <begin position="291"/>
        <end position="311"/>
    </location>
</feature>
<name>R4K376_CLOPA</name>
<feature type="transmembrane region" description="Helical" evidence="8">
    <location>
        <begin position="6"/>
        <end position="23"/>
    </location>
</feature>
<keyword evidence="3" id="KW-0813">Transport</keyword>
<evidence type="ECO:0000256" key="5">
    <source>
        <dbReference type="ARBA" id="ARBA00022692"/>
    </source>
</evidence>
<protein>
    <submittedName>
        <fullName evidence="9">Putative permease</fullName>
    </submittedName>
</protein>
<dbReference type="EMBL" id="CP003261">
    <property type="protein sequence ID" value="AGK97018.1"/>
    <property type="molecule type" value="Genomic_DNA"/>
</dbReference>
<dbReference type="GO" id="GO:0055085">
    <property type="term" value="P:transmembrane transport"/>
    <property type="evidence" value="ECO:0007669"/>
    <property type="project" value="InterPro"/>
</dbReference>
<sequence length="317" mass="35076">MNNLIFSFNAIVPIFLVMAVGYFSKKIGLIDEKFINTAVKFNFKVGLSTLLFYEIYSAQVGKSFNSQLLLFAFLSIVISVVVLCIIIPIFIKDKKRASAMIHTIYRSNFVLLGIPIGINMLGKSNIEYVALLLPVAIPTYNLLAVVILAAFDENGDINIKEKIKFTIIGIIKNPLIIASVIAILMKACSLKLPMFIDKTVSEVASLGTPLALITLGAQLEFKSVVKNLRYSLIAAVGRLVILPCLLMIISILIGFRGNELASLFILFCAPTAVSSYIMAREMNSDYRLTGDVVILSTFFSMFTIFIGIYILKFFSFI</sequence>
<dbReference type="OrthoDB" id="9794315at2"/>
<dbReference type="RefSeq" id="WP_015615325.1">
    <property type="nucleotide sequence ID" value="NC_021182.1"/>
</dbReference>
<feature type="transmembrane region" description="Helical" evidence="8">
    <location>
        <begin position="261"/>
        <end position="279"/>
    </location>
</feature>
<dbReference type="PATRIC" id="fig|86416.3.peg.2113"/>
<dbReference type="InterPro" id="IPR038770">
    <property type="entry name" value="Na+/solute_symporter_sf"/>
</dbReference>
<dbReference type="PANTHER" id="PTHR36838">
    <property type="entry name" value="AUXIN EFFLUX CARRIER FAMILY PROTEIN"/>
    <property type="match status" value="1"/>
</dbReference>
<comment type="subcellular location">
    <subcellularLocation>
        <location evidence="1">Cell membrane</location>
        <topology evidence="1">Multi-pass membrane protein</topology>
    </subcellularLocation>
</comment>
<feature type="transmembrane region" description="Helical" evidence="8">
    <location>
        <begin position="103"/>
        <end position="122"/>
    </location>
</feature>
<evidence type="ECO:0000256" key="4">
    <source>
        <dbReference type="ARBA" id="ARBA00022475"/>
    </source>
</evidence>
<feature type="transmembrane region" description="Helical" evidence="8">
    <location>
        <begin position="163"/>
        <end position="183"/>
    </location>
</feature>